<accession>A0A9X6Z6X4</accession>
<protein>
    <submittedName>
        <fullName evidence="1">Uncharacterized protein</fullName>
    </submittedName>
</protein>
<reference evidence="1 2" key="1">
    <citation type="submission" date="2017-09" db="EMBL/GenBank/DDBJ databases">
        <title>Large-scale bioinformatics analysis of Bacillus genomes uncovers conserved roles of natural products in bacterial physiology.</title>
        <authorList>
            <consortium name="Agbiome Team Llc"/>
            <person name="Bleich R.M."/>
            <person name="Kirk G.J."/>
            <person name="Santa Maria K.C."/>
            <person name="Allen S.E."/>
            <person name="Farag S."/>
            <person name="Shank E.A."/>
            <person name="Bowers A."/>
        </authorList>
    </citation>
    <scope>NUCLEOTIDE SEQUENCE [LARGE SCALE GENOMIC DNA]</scope>
    <source>
        <strain evidence="1 2">AFS024404</strain>
    </source>
</reference>
<evidence type="ECO:0000313" key="2">
    <source>
        <dbReference type="Proteomes" id="UP000219743"/>
    </source>
</evidence>
<dbReference type="Proteomes" id="UP000219743">
    <property type="component" value="Unassembled WGS sequence"/>
</dbReference>
<dbReference type="AlphaFoldDB" id="A0A9X6Z6X4"/>
<sequence length="81" mass="9177">MLNTEGAEVKGTSQNFMKRTRSYNNEHFVAVLGMRGRRTQQVKVRPKSIIVGMGGHKILPLDLNSDWSVRLKENKAGSRYS</sequence>
<organism evidence="1 2">
    <name type="scientific">Bacillus cereus</name>
    <dbReference type="NCBI Taxonomy" id="1396"/>
    <lineage>
        <taxon>Bacteria</taxon>
        <taxon>Bacillati</taxon>
        <taxon>Bacillota</taxon>
        <taxon>Bacilli</taxon>
        <taxon>Bacillales</taxon>
        <taxon>Bacillaceae</taxon>
        <taxon>Bacillus</taxon>
        <taxon>Bacillus cereus group</taxon>
    </lineage>
</organism>
<evidence type="ECO:0000313" key="1">
    <source>
        <dbReference type="EMBL" id="PFD16704.1"/>
    </source>
</evidence>
<proteinExistence type="predicted"/>
<dbReference type="EMBL" id="NTRC01000030">
    <property type="protein sequence ID" value="PFD16704.1"/>
    <property type="molecule type" value="Genomic_DNA"/>
</dbReference>
<name>A0A9X6Z6X4_BACCE</name>
<comment type="caution">
    <text evidence="1">The sequence shown here is derived from an EMBL/GenBank/DDBJ whole genome shotgun (WGS) entry which is preliminary data.</text>
</comment>
<gene>
    <name evidence="1" type="ORF">CN263_26410</name>
</gene>